<keyword evidence="2" id="KW-0238">DNA-binding</keyword>
<dbReference type="Gene3D" id="3.30.450.40">
    <property type="match status" value="1"/>
</dbReference>
<accession>A0A143YLM2</accession>
<dbReference type="PANTHER" id="PTHR30136">
    <property type="entry name" value="HELIX-TURN-HELIX TRANSCRIPTIONAL REGULATOR, ICLR FAMILY"/>
    <property type="match status" value="1"/>
</dbReference>
<dbReference type="PROSITE" id="PS51078">
    <property type="entry name" value="ICLR_ED"/>
    <property type="match status" value="1"/>
</dbReference>
<evidence type="ECO:0000256" key="4">
    <source>
        <dbReference type="ARBA" id="ARBA00058938"/>
    </source>
</evidence>
<comment type="function">
    <text evidence="4">May be an activator protein for the gylABX operon.</text>
</comment>
<keyword evidence="9" id="KW-1185">Reference proteome</keyword>
<evidence type="ECO:0000256" key="3">
    <source>
        <dbReference type="ARBA" id="ARBA00023163"/>
    </source>
</evidence>
<name>A0A143YLM2_9LACT</name>
<dbReference type="EMBL" id="FJNE01000004">
    <property type="protein sequence ID" value="CZQ92927.1"/>
    <property type="molecule type" value="Genomic_DNA"/>
</dbReference>
<dbReference type="InterPro" id="IPR029016">
    <property type="entry name" value="GAF-like_dom_sf"/>
</dbReference>
<dbReference type="InterPro" id="IPR014757">
    <property type="entry name" value="Tscrpt_reg_IclR_C"/>
</dbReference>
<dbReference type="AlphaFoldDB" id="A0A143YLM2"/>
<dbReference type="Pfam" id="PF09339">
    <property type="entry name" value="HTH_IclR"/>
    <property type="match status" value="1"/>
</dbReference>
<dbReference type="SUPFAM" id="SSF46785">
    <property type="entry name" value="Winged helix' DNA-binding domain"/>
    <property type="match status" value="1"/>
</dbReference>
<dbReference type="InterPro" id="IPR036388">
    <property type="entry name" value="WH-like_DNA-bd_sf"/>
</dbReference>
<keyword evidence="3" id="KW-0804">Transcription</keyword>
<gene>
    <name evidence="8" type="ORF">Tpal_1562</name>
</gene>
<dbReference type="STRING" id="140314.SAMN04488076_106162"/>
<dbReference type="GO" id="GO:0003677">
    <property type="term" value="F:DNA binding"/>
    <property type="evidence" value="ECO:0007669"/>
    <property type="project" value="UniProtKB-KW"/>
</dbReference>
<dbReference type="Proteomes" id="UP000242754">
    <property type="component" value="Unassembled WGS sequence"/>
</dbReference>
<protein>
    <recommendedName>
        <fullName evidence="5">Glycerol operon regulatory protein</fullName>
    </recommendedName>
</protein>
<keyword evidence="1" id="KW-0805">Transcription regulation</keyword>
<dbReference type="InterPro" id="IPR036390">
    <property type="entry name" value="WH_DNA-bd_sf"/>
</dbReference>
<dbReference type="Gene3D" id="1.10.10.10">
    <property type="entry name" value="Winged helix-like DNA-binding domain superfamily/Winged helix DNA-binding domain"/>
    <property type="match status" value="1"/>
</dbReference>
<evidence type="ECO:0000313" key="9">
    <source>
        <dbReference type="Proteomes" id="UP000242754"/>
    </source>
</evidence>
<feature type="domain" description="IclR-ED" evidence="7">
    <location>
        <begin position="75"/>
        <end position="256"/>
    </location>
</feature>
<evidence type="ECO:0000256" key="1">
    <source>
        <dbReference type="ARBA" id="ARBA00023015"/>
    </source>
</evidence>
<reference evidence="8 9" key="1">
    <citation type="submission" date="2016-02" db="EMBL/GenBank/DDBJ databases">
        <authorList>
            <person name="Wen L."/>
            <person name="He K."/>
            <person name="Yang H."/>
        </authorList>
    </citation>
    <scope>NUCLEOTIDE SEQUENCE [LARGE SCALE GENOMIC DNA]</scope>
    <source>
        <strain evidence="8">Trichococcus palustris</strain>
    </source>
</reference>
<dbReference type="GO" id="GO:0003700">
    <property type="term" value="F:DNA-binding transcription factor activity"/>
    <property type="evidence" value="ECO:0007669"/>
    <property type="project" value="TreeGrafter"/>
</dbReference>
<dbReference type="PROSITE" id="PS51077">
    <property type="entry name" value="HTH_ICLR"/>
    <property type="match status" value="1"/>
</dbReference>
<dbReference type="FunFam" id="1.10.10.10:FF:000056">
    <property type="entry name" value="IclR family transcriptional regulator"/>
    <property type="match status" value="1"/>
</dbReference>
<sequence>MVKKEEVGTATKVQSVDRALAILETLAEHQSLSLMDLSEKVHLHKATTHRLVNSLLENGYIDRNPENKQYRISLKMFELGNKRVHNIDFLNVAKSMIRQLSDETRQTVHLVVEDNDEVLYIDKYGESRGSRTESKIGTKSPLYYTAVGKAILATRQNESIKEYWDKIKPEQRTENTITTFERLIKEIEEVRKNGYAIDDEECDIGIFCIGAAFASYKHIAAGAISISLPLSEKPNKDFYIEKVMEYATKISQLLGHF</sequence>
<dbReference type="InterPro" id="IPR005471">
    <property type="entry name" value="Tscrpt_reg_IclR_N"/>
</dbReference>
<dbReference type="InterPro" id="IPR050707">
    <property type="entry name" value="HTH_MetabolicPath_Reg"/>
</dbReference>
<evidence type="ECO:0000259" key="6">
    <source>
        <dbReference type="PROSITE" id="PS51077"/>
    </source>
</evidence>
<evidence type="ECO:0000256" key="5">
    <source>
        <dbReference type="ARBA" id="ARBA00070406"/>
    </source>
</evidence>
<dbReference type="RefSeq" id="WP_087033146.1">
    <property type="nucleotide sequence ID" value="NZ_FJNE01000004.1"/>
</dbReference>
<dbReference type="PANTHER" id="PTHR30136:SF35">
    <property type="entry name" value="HTH-TYPE TRANSCRIPTIONAL REGULATOR RV1719"/>
    <property type="match status" value="1"/>
</dbReference>
<dbReference type="GO" id="GO:0045892">
    <property type="term" value="P:negative regulation of DNA-templated transcription"/>
    <property type="evidence" value="ECO:0007669"/>
    <property type="project" value="UniProtKB-ARBA"/>
</dbReference>
<evidence type="ECO:0000256" key="2">
    <source>
        <dbReference type="ARBA" id="ARBA00023125"/>
    </source>
</evidence>
<feature type="domain" description="HTH iclR-type" evidence="6">
    <location>
        <begin position="13"/>
        <end position="74"/>
    </location>
</feature>
<dbReference type="SMART" id="SM00346">
    <property type="entry name" value="HTH_ICLR"/>
    <property type="match status" value="1"/>
</dbReference>
<evidence type="ECO:0000259" key="7">
    <source>
        <dbReference type="PROSITE" id="PS51078"/>
    </source>
</evidence>
<dbReference type="SUPFAM" id="SSF55781">
    <property type="entry name" value="GAF domain-like"/>
    <property type="match status" value="1"/>
</dbReference>
<proteinExistence type="predicted"/>
<evidence type="ECO:0000313" key="8">
    <source>
        <dbReference type="EMBL" id="CZQ92927.1"/>
    </source>
</evidence>
<dbReference type="OrthoDB" id="9791752at2"/>
<organism evidence="8 9">
    <name type="scientific">Trichococcus palustris</name>
    <dbReference type="NCBI Taxonomy" id="140314"/>
    <lineage>
        <taxon>Bacteria</taxon>
        <taxon>Bacillati</taxon>
        <taxon>Bacillota</taxon>
        <taxon>Bacilli</taxon>
        <taxon>Lactobacillales</taxon>
        <taxon>Carnobacteriaceae</taxon>
        <taxon>Trichococcus</taxon>
    </lineage>
</organism>
<dbReference type="Pfam" id="PF01614">
    <property type="entry name" value="IclR_C"/>
    <property type="match status" value="1"/>
</dbReference>